<organism evidence="1">
    <name type="scientific">Arundo donax</name>
    <name type="common">Giant reed</name>
    <name type="synonym">Donax arundinaceus</name>
    <dbReference type="NCBI Taxonomy" id="35708"/>
    <lineage>
        <taxon>Eukaryota</taxon>
        <taxon>Viridiplantae</taxon>
        <taxon>Streptophyta</taxon>
        <taxon>Embryophyta</taxon>
        <taxon>Tracheophyta</taxon>
        <taxon>Spermatophyta</taxon>
        <taxon>Magnoliopsida</taxon>
        <taxon>Liliopsida</taxon>
        <taxon>Poales</taxon>
        <taxon>Poaceae</taxon>
        <taxon>PACMAD clade</taxon>
        <taxon>Arundinoideae</taxon>
        <taxon>Arundineae</taxon>
        <taxon>Arundo</taxon>
    </lineage>
</organism>
<reference evidence="1" key="1">
    <citation type="submission" date="2014-09" db="EMBL/GenBank/DDBJ databases">
        <authorList>
            <person name="Magalhaes I.L.F."/>
            <person name="Oliveira U."/>
            <person name="Santos F.R."/>
            <person name="Vidigal T.H.D.A."/>
            <person name="Brescovit A.D."/>
            <person name="Santos A.J."/>
        </authorList>
    </citation>
    <scope>NUCLEOTIDE SEQUENCE</scope>
    <source>
        <tissue evidence="1">Shoot tissue taken approximately 20 cm above the soil surface</tissue>
    </source>
</reference>
<reference evidence="1" key="2">
    <citation type="journal article" date="2015" name="Data Brief">
        <title>Shoot transcriptome of the giant reed, Arundo donax.</title>
        <authorList>
            <person name="Barrero R.A."/>
            <person name="Guerrero F.D."/>
            <person name="Moolhuijzen P."/>
            <person name="Goolsby J.A."/>
            <person name="Tidwell J."/>
            <person name="Bellgard S.E."/>
            <person name="Bellgard M.I."/>
        </authorList>
    </citation>
    <scope>NUCLEOTIDE SEQUENCE</scope>
    <source>
        <tissue evidence="1">Shoot tissue taken approximately 20 cm above the soil surface</tissue>
    </source>
</reference>
<dbReference type="AlphaFoldDB" id="A0A0A9A023"/>
<protein>
    <submittedName>
        <fullName evidence="1">Uncharacterized protein</fullName>
    </submittedName>
</protein>
<evidence type="ECO:0000313" key="1">
    <source>
        <dbReference type="EMBL" id="JAD42355.1"/>
    </source>
</evidence>
<dbReference type="EMBL" id="GBRH01255540">
    <property type="protein sequence ID" value="JAD42355.1"/>
    <property type="molecule type" value="Transcribed_RNA"/>
</dbReference>
<sequence>MVEELRTLMQLEIMMSLLLVMKMMERTPMHMMNVLLPELNDYNNDFIKTVKV</sequence>
<name>A0A0A9A023_ARUDO</name>
<accession>A0A0A9A023</accession>
<proteinExistence type="predicted"/>